<sequence length="43" mass="4789">MIDNNDPEDAHFDAGAVGMNIGGDYFTWELKVTKFMAKGRNVL</sequence>
<evidence type="ECO:0000313" key="2">
    <source>
        <dbReference type="Proteomes" id="UP000265520"/>
    </source>
</evidence>
<protein>
    <submittedName>
        <fullName evidence="1">Uncharacterized protein</fullName>
    </submittedName>
</protein>
<dbReference type="Proteomes" id="UP000265520">
    <property type="component" value="Unassembled WGS sequence"/>
</dbReference>
<keyword evidence="2" id="KW-1185">Reference proteome</keyword>
<evidence type="ECO:0000313" key="1">
    <source>
        <dbReference type="EMBL" id="MCI62857.1"/>
    </source>
</evidence>
<comment type="caution">
    <text evidence="1">The sequence shown here is derived from an EMBL/GenBank/DDBJ whole genome shotgun (WGS) entry which is preliminary data.</text>
</comment>
<dbReference type="AlphaFoldDB" id="A0A392TQY8"/>
<reference evidence="1 2" key="1">
    <citation type="journal article" date="2018" name="Front. Plant Sci.">
        <title>Red Clover (Trifolium pratense) and Zigzag Clover (T. medium) - A Picture of Genomic Similarities and Differences.</title>
        <authorList>
            <person name="Dluhosova J."/>
            <person name="Istvanek J."/>
            <person name="Nedelnik J."/>
            <person name="Repkova J."/>
        </authorList>
    </citation>
    <scope>NUCLEOTIDE SEQUENCE [LARGE SCALE GENOMIC DNA]</scope>
    <source>
        <strain evidence="2">cv. 10/8</strain>
        <tissue evidence="1">Leaf</tissue>
    </source>
</reference>
<accession>A0A392TQY8</accession>
<dbReference type="EMBL" id="LXQA010626621">
    <property type="protein sequence ID" value="MCI62857.1"/>
    <property type="molecule type" value="Genomic_DNA"/>
</dbReference>
<organism evidence="1 2">
    <name type="scientific">Trifolium medium</name>
    <dbReference type="NCBI Taxonomy" id="97028"/>
    <lineage>
        <taxon>Eukaryota</taxon>
        <taxon>Viridiplantae</taxon>
        <taxon>Streptophyta</taxon>
        <taxon>Embryophyta</taxon>
        <taxon>Tracheophyta</taxon>
        <taxon>Spermatophyta</taxon>
        <taxon>Magnoliopsida</taxon>
        <taxon>eudicotyledons</taxon>
        <taxon>Gunneridae</taxon>
        <taxon>Pentapetalae</taxon>
        <taxon>rosids</taxon>
        <taxon>fabids</taxon>
        <taxon>Fabales</taxon>
        <taxon>Fabaceae</taxon>
        <taxon>Papilionoideae</taxon>
        <taxon>50 kb inversion clade</taxon>
        <taxon>NPAAA clade</taxon>
        <taxon>Hologalegina</taxon>
        <taxon>IRL clade</taxon>
        <taxon>Trifolieae</taxon>
        <taxon>Trifolium</taxon>
    </lineage>
</organism>
<proteinExistence type="predicted"/>
<name>A0A392TQY8_9FABA</name>
<feature type="non-terminal residue" evidence="1">
    <location>
        <position position="43"/>
    </location>
</feature>